<proteinExistence type="predicted"/>
<protein>
    <submittedName>
        <fullName evidence="1">Capsid completion protein</fullName>
    </submittedName>
</protein>
<dbReference type="Pfam" id="PF05926">
    <property type="entry name" value="Phage_GPL"/>
    <property type="match status" value="1"/>
</dbReference>
<gene>
    <name evidence="1" type="ORF">APECO1_4471</name>
</gene>
<dbReference type="KEGG" id="ecv:APECO1_4471"/>
<evidence type="ECO:0000313" key="1">
    <source>
        <dbReference type="EMBL" id="ABJ00296.1"/>
    </source>
</evidence>
<reference evidence="1 2" key="1">
    <citation type="journal article" date="2007" name="J. Bacteriol.">
        <title>The genome sequence of avian pathogenic Escherichia coli strain O1:K1:H7 shares strong similarities with human extraintestinal pathogenic E. coli genomes.</title>
        <authorList>
            <person name="Johnson T.J."/>
            <person name="Kariyawasam S."/>
            <person name="Wannemuehler Y."/>
            <person name="Mangiamele P."/>
            <person name="Johnson S.J."/>
            <person name="Doetkott C."/>
            <person name="Skyberg J.A."/>
            <person name="Lynne A.M."/>
            <person name="Johnson J.R."/>
            <person name="Nolan L.K."/>
        </authorList>
    </citation>
    <scope>NUCLEOTIDE SEQUENCE [LARGE SCALE GENOMIC DNA]</scope>
    <source>
        <strain evidence="1">APEC O1</strain>
    </source>
</reference>
<organism evidence="1 2">
    <name type="scientific">Escherichia coli O1:K1 / APEC</name>
    <dbReference type="NCBI Taxonomy" id="405955"/>
    <lineage>
        <taxon>Bacteria</taxon>
        <taxon>Pseudomonadati</taxon>
        <taxon>Pseudomonadota</taxon>
        <taxon>Gammaproteobacteria</taxon>
        <taxon>Enterobacterales</taxon>
        <taxon>Enterobacteriaceae</taxon>
        <taxon>Escherichia</taxon>
    </lineage>
</organism>
<dbReference type="AlphaFoldDB" id="A0A0H2YX92"/>
<dbReference type="HOGENOM" id="CLU_109291_2_0_6"/>
<dbReference type="InterPro" id="IPR009225">
    <property type="entry name" value="Phage_head_completion_GpL"/>
</dbReference>
<keyword evidence="2" id="KW-1185">Reference proteome</keyword>
<evidence type="ECO:0000313" key="2">
    <source>
        <dbReference type="Proteomes" id="UP000008216"/>
    </source>
</evidence>
<accession>A0A0H2YX92</accession>
<sequence length="189" mass="21471">MRVNHLTLHRRPPPDFSEVVMMTLIIPRKEAPVSGEGTVVIPQPAGDEPVIKNTFFFPDIDPKRVRERMRLEQTVAPARLREAIKSGMAETNAELYEYREQKIAAGFTRLADVPADDIDGESIKVFYYERAVCAMATASLYERYRGVDASAKGDKKADSIDSTIDELWRDMRWAVARIQDKPRCIVSQI</sequence>
<name>A0A0H2YX92_ECOK1</name>
<dbReference type="EMBL" id="CP000468">
    <property type="protein sequence ID" value="ABJ00296.1"/>
    <property type="molecule type" value="Genomic_DNA"/>
</dbReference>
<dbReference type="Proteomes" id="UP000008216">
    <property type="component" value="Chromosome"/>
</dbReference>